<proteinExistence type="predicted"/>
<feature type="non-terminal residue" evidence="1">
    <location>
        <position position="71"/>
    </location>
</feature>
<reference evidence="1" key="1">
    <citation type="journal article" date="2014" name="Front. Microbiol.">
        <title>High frequency of phylogenetically diverse reductive dehalogenase-homologous genes in deep subseafloor sedimentary metagenomes.</title>
        <authorList>
            <person name="Kawai M."/>
            <person name="Futagami T."/>
            <person name="Toyoda A."/>
            <person name="Takaki Y."/>
            <person name="Nishi S."/>
            <person name="Hori S."/>
            <person name="Arai W."/>
            <person name="Tsubouchi T."/>
            <person name="Morono Y."/>
            <person name="Uchiyama I."/>
            <person name="Ito T."/>
            <person name="Fujiyama A."/>
            <person name="Inagaki F."/>
            <person name="Takami H."/>
        </authorList>
    </citation>
    <scope>NUCLEOTIDE SEQUENCE</scope>
    <source>
        <strain evidence="1">Expedition CK06-06</strain>
    </source>
</reference>
<name>X1NKD7_9ZZZZ</name>
<dbReference type="EMBL" id="BARV01014261">
    <property type="protein sequence ID" value="GAI30686.1"/>
    <property type="molecule type" value="Genomic_DNA"/>
</dbReference>
<dbReference type="AlphaFoldDB" id="X1NKD7"/>
<gene>
    <name evidence="1" type="ORF">S06H3_25059</name>
</gene>
<accession>X1NKD7</accession>
<feature type="non-terminal residue" evidence="1">
    <location>
        <position position="1"/>
    </location>
</feature>
<sequence length="71" mass="8076">SIATRIEPIEITINPYTVMLVIELSSTDSNLLISVKATRIMVMYAEYVKGSSCCTIKKNHIQYQMHMPKRA</sequence>
<organism evidence="1">
    <name type="scientific">marine sediment metagenome</name>
    <dbReference type="NCBI Taxonomy" id="412755"/>
    <lineage>
        <taxon>unclassified sequences</taxon>
        <taxon>metagenomes</taxon>
        <taxon>ecological metagenomes</taxon>
    </lineage>
</organism>
<comment type="caution">
    <text evidence="1">The sequence shown here is derived from an EMBL/GenBank/DDBJ whole genome shotgun (WGS) entry which is preliminary data.</text>
</comment>
<protein>
    <submittedName>
        <fullName evidence="1">Uncharacterized protein</fullName>
    </submittedName>
</protein>
<evidence type="ECO:0000313" key="1">
    <source>
        <dbReference type="EMBL" id="GAI30686.1"/>
    </source>
</evidence>